<protein>
    <submittedName>
        <fullName evidence="2">Reverse transcriptase</fullName>
    </submittedName>
</protein>
<name>A0A915CXH3_9BILA</name>
<proteinExistence type="predicted"/>
<keyword evidence="1" id="KW-1185">Reference proteome</keyword>
<reference evidence="2" key="1">
    <citation type="submission" date="2022-11" db="UniProtKB">
        <authorList>
            <consortium name="WormBaseParasite"/>
        </authorList>
    </citation>
    <scope>IDENTIFICATION</scope>
</reference>
<dbReference type="Proteomes" id="UP000887574">
    <property type="component" value="Unplaced"/>
</dbReference>
<organism evidence="1 2">
    <name type="scientific">Ditylenchus dipsaci</name>
    <dbReference type="NCBI Taxonomy" id="166011"/>
    <lineage>
        <taxon>Eukaryota</taxon>
        <taxon>Metazoa</taxon>
        <taxon>Ecdysozoa</taxon>
        <taxon>Nematoda</taxon>
        <taxon>Chromadorea</taxon>
        <taxon>Rhabditida</taxon>
        <taxon>Tylenchina</taxon>
        <taxon>Tylenchomorpha</taxon>
        <taxon>Sphaerularioidea</taxon>
        <taxon>Anguinidae</taxon>
        <taxon>Anguininae</taxon>
        <taxon>Ditylenchus</taxon>
    </lineage>
</organism>
<evidence type="ECO:0000313" key="1">
    <source>
        <dbReference type="Proteomes" id="UP000887574"/>
    </source>
</evidence>
<sequence length="67" mass="7671">MCRLSDSTKREYDSNAVPATNNQIKKVRFADDIVAKDIEKKKKENMNTLLNAVSLSNIKKDKNILEM</sequence>
<accession>A0A915CXH3</accession>
<dbReference type="WBParaSite" id="jg13204">
    <property type="protein sequence ID" value="jg13204"/>
    <property type="gene ID" value="jg13204"/>
</dbReference>
<evidence type="ECO:0000313" key="2">
    <source>
        <dbReference type="WBParaSite" id="jg13204"/>
    </source>
</evidence>
<dbReference type="AlphaFoldDB" id="A0A915CXH3"/>